<dbReference type="EMBL" id="CAEZYQ010000011">
    <property type="protein sequence ID" value="CAB4745626.1"/>
    <property type="molecule type" value="Genomic_DNA"/>
</dbReference>
<protein>
    <submittedName>
        <fullName evidence="1">Unannotated protein</fullName>
    </submittedName>
</protein>
<dbReference type="AlphaFoldDB" id="A0A6J6TEL9"/>
<reference evidence="1" key="1">
    <citation type="submission" date="2020-05" db="EMBL/GenBank/DDBJ databases">
        <authorList>
            <person name="Chiriac C."/>
            <person name="Salcher M."/>
            <person name="Ghai R."/>
            <person name="Kavagutti S V."/>
        </authorList>
    </citation>
    <scope>NUCLEOTIDE SEQUENCE</scope>
</reference>
<accession>A0A6J6TEL9</accession>
<gene>
    <name evidence="1" type="ORF">UFOPK2761_01637</name>
</gene>
<name>A0A6J6TEL9_9ZZZZ</name>
<organism evidence="1">
    <name type="scientific">freshwater metagenome</name>
    <dbReference type="NCBI Taxonomy" id="449393"/>
    <lineage>
        <taxon>unclassified sequences</taxon>
        <taxon>metagenomes</taxon>
        <taxon>ecological metagenomes</taxon>
    </lineage>
</organism>
<evidence type="ECO:0000313" key="1">
    <source>
        <dbReference type="EMBL" id="CAB4745626.1"/>
    </source>
</evidence>
<proteinExistence type="predicted"/>
<sequence length="72" mass="8179">MSSETTPVTAPAACEQCGHDTFTREEGSLGSFWRRRSLHLVMFFCNRCSRAVVYRRGPWSFAPPRREDGAVL</sequence>